<dbReference type="EMBL" id="BMIB01000001">
    <property type="protein sequence ID" value="GGH59406.1"/>
    <property type="molecule type" value="Genomic_DNA"/>
</dbReference>
<evidence type="ECO:0000313" key="1">
    <source>
        <dbReference type="EMBL" id="GGH59406.1"/>
    </source>
</evidence>
<dbReference type="RefSeq" id="WP_188950505.1">
    <property type="nucleotide sequence ID" value="NZ_BMIB01000001.1"/>
</dbReference>
<protein>
    <submittedName>
        <fullName evidence="1">Uncharacterized protein</fullName>
    </submittedName>
</protein>
<organism evidence="1 2">
    <name type="scientific">Filimonas zeae</name>
    <dbReference type="NCBI Taxonomy" id="1737353"/>
    <lineage>
        <taxon>Bacteria</taxon>
        <taxon>Pseudomonadati</taxon>
        <taxon>Bacteroidota</taxon>
        <taxon>Chitinophagia</taxon>
        <taxon>Chitinophagales</taxon>
        <taxon>Chitinophagaceae</taxon>
        <taxon>Filimonas</taxon>
    </lineage>
</organism>
<comment type="caution">
    <text evidence="1">The sequence shown here is derived from an EMBL/GenBank/DDBJ whole genome shotgun (WGS) entry which is preliminary data.</text>
</comment>
<dbReference type="Proteomes" id="UP000627292">
    <property type="component" value="Unassembled WGS sequence"/>
</dbReference>
<keyword evidence="2" id="KW-1185">Reference proteome</keyword>
<sequence length="82" mass="9404">MDKRETLPPGESFYALVMELYNEKKKVGILYENSGVTRANGFIESVFEQDGKHWLKMDDQTVIAIENLYAINGKFSSDYSEC</sequence>
<accession>A0A917MRD1</accession>
<proteinExistence type="predicted"/>
<dbReference type="AlphaFoldDB" id="A0A917MRD1"/>
<evidence type="ECO:0000313" key="2">
    <source>
        <dbReference type="Proteomes" id="UP000627292"/>
    </source>
</evidence>
<gene>
    <name evidence="1" type="ORF">GCM10011379_06150</name>
</gene>
<reference evidence="1" key="2">
    <citation type="submission" date="2020-09" db="EMBL/GenBank/DDBJ databases">
        <authorList>
            <person name="Sun Q."/>
            <person name="Zhou Y."/>
        </authorList>
    </citation>
    <scope>NUCLEOTIDE SEQUENCE</scope>
    <source>
        <strain evidence="1">CGMCC 1.15290</strain>
    </source>
</reference>
<name>A0A917MRD1_9BACT</name>
<reference evidence="1" key="1">
    <citation type="journal article" date="2014" name="Int. J. Syst. Evol. Microbiol.">
        <title>Complete genome sequence of Corynebacterium casei LMG S-19264T (=DSM 44701T), isolated from a smear-ripened cheese.</title>
        <authorList>
            <consortium name="US DOE Joint Genome Institute (JGI-PGF)"/>
            <person name="Walter F."/>
            <person name="Albersmeier A."/>
            <person name="Kalinowski J."/>
            <person name="Ruckert C."/>
        </authorList>
    </citation>
    <scope>NUCLEOTIDE SEQUENCE</scope>
    <source>
        <strain evidence="1">CGMCC 1.15290</strain>
    </source>
</reference>